<reference evidence="1 2" key="1">
    <citation type="journal article" date="2016" name="Nat. Commun.">
        <title>Thousands of microbial genomes shed light on interconnected biogeochemical processes in an aquifer system.</title>
        <authorList>
            <person name="Anantharaman K."/>
            <person name="Brown C.T."/>
            <person name="Hug L.A."/>
            <person name="Sharon I."/>
            <person name="Castelle C.J."/>
            <person name="Probst A.J."/>
            <person name="Thomas B.C."/>
            <person name="Singh A."/>
            <person name="Wilkins M.J."/>
            <person name="Karaoz U."/>
            <person name="Brodie E.L."/>
            <person name="Williams K.H."/>
            <person name="Hubbard S.S."/>
            <person name="Banfield J.F."/>
        </authorList>
    </citation>
    <scope>NUCLEOTIDE SEQUENCE [LARGE SCALE GENOMIC DNA]</scope>
</reference>
<dbReference type="Proteomes" id="UP000179113">
    <property type="component" value="Unassembled WGS sequence"/>
</dbReference>
<sequence>MDIVATASATSRGTLNLLSNMSLVNDLALPLLVTFLTYLGSQHFLKPVSKWRELKDELIVATIQYANYMAYSYVNKEGKRKFEDRGMINTVEQKLRRLAGEVCTLSNNRFYDFWKRLFLPNEKLIDEIRGDLIGWANSLIEKDGHYDPGREARIESLKKHLGLPNYYYEVKEMQNLKHSKK</sequence>
<evidence type="ECO:0000313" key="2">
    <source>
        <dbReference type="Proteomes" id="UP000179113"/>
    </source>
</evidence>
<accession>A0A1F4WGM9</accession>
<evidence type="ECO:0000313" key="1">
    <source>
        <dbReference type="EMBL" id="OGC68607.1"/>
    </source>
</evidence>
<name>A0A1F4WGM9_UNCKA</name>
<dbReference type="AlphaFoldDB" id="A0A1F4WGM9"/>
<dbReference type="EMBL" id="MEWA01000038">
    <property type="protein sequence ID" value="OGC68607.1"/>
    <property type="molecule type" value="Genomic_DNA"/>
</dbReference>
<gene>
    <name evidence="1" type="ORF">A2415_01185</name>
</gene>
<protein>
    <submittedName>
        <fullName evidence="1">Uncharacterized protein</fullName>
    </submittedName>
</protein>
<proteinExistence type="predicted"/>
<organism evidence="1 2">
    <name type="scientific">candidate division WWE3 bacterium RIFOXYC1_FULL_39_7</name>
    <dbReference type="NCBI Taxonomy" id="1802643"/>
    <lineage>
        <taxon>Bacteria</taxon>
        <taxon>Katanobacteria</taxon>
    </lineage>
</organism>
<comment type="caution">
    <text evidence="1">The sequence shown here is derived from an EMBL/GenBank/DDBJ whole genome shotgun (WGS) entry which is preliminary data.</text>
</comment>